<protein>
    <submittedName>
        <fullName evidence="8">LysE family translocator</fullName>
    </submittedName>
</protein>
<comment type="caution">
    <text evidence="8">The sequence shown here is derived from an EMBL/GenBank/DDBJ whole genome shotgun (WGS) entry which is preliminary data.</text>
</comment>
<evidence type="ECO:0000256" key="3">
    <source>
        <dbReference type="ARBA" id="ARBA00022475"/>
    </source>
</evidence>
<evidence type="ECO:0000313" key="8">
    <source>
        <dbReference type="EMBL" id="MFC4671209.1"/>
    </source>
</evidence>
<feature type="transmembrane region" description="Helical" evidence="7">
    <location>
        <begin position="36"/>
        <end position="60"/>
    </location>
</feature>
<evidence type="ECO:0000313" key="9">
    <source>
        <dbReference type="Proteomes" id="UP001595973"/>
    </source>
</evidence>
<keyword evidence="9" id="KW-1185">Reference proteome</keyword>
<organism evidence="8 9">
    <name type="scientific">Seohaeicola nanhaiensis</name>
    <dbReference type="NCBI Taxonomy" id="1387282"/>
    <lineage>
        <taxon>Bacteria</taxon>
        <taxon>Pseudomonadati</taxon>
        <taxon>Pseudomonadota</taxon>
        <taxon>Alphaproteobacteria</taxon>
        <taxon>Rhodobacterales</taxon>
        <taxon>Roseobacteraceae</taxon>
        <taxon>Seohaeicola</taxon>
    </lineage>
</organism>
<feature type="transmembrane region" description="Helical" evidence="7">
    <location>
        <begin position="108"/>
        <end position="131"/>
    </location>
</feature>
<dbReference type="PIRSF" id="PIRSF006324">
    <property type="entry name" value="LeuE"/>
    <property type="match status" value="1"/>
</dbReference>
<feature type="transmembrane region" description="Helical" evidence="7">
    <location>
        <begin position="66"/>
        <end position="87"/>
    </location>
</feature>
<dbReference type="EMBL" id="JBHSGI010000033">
    <property type="protein sequence ID" value="MFC4671209.1"/>
    <property type="molecule type" value="Genomic_DNA"/>
</dbReference>
<dbReference type="InterPro" id="IPR001123">
    <property type="entry name" value="LeuE-type"/>
</dbReference>
<evidence type="ECO:0000256" key="5">
    <source>
        <dbReference type="ARBA" id="ARBA00022989"/>
    </source>
</evidence>
<gene>
    <name evidence="8" type="ORF">ACFO5X_21845</name>
</gene>
<comment type="subcellular location">
    <subcellularLocation>
        <location evidence="1">Cell membrane</location>
        <topology evidence="1">Multi-pass membrane protein</topology>
    </subcellularLocation>
</comment>
<evidence type="ECO:0000256" key="1">
    <source>
        <dbReference type="ARBA" id="ARBA00004651"/>
    </source>
</evidence>
<comment type="similarity">
    <text evidence="2">Belongs to the Rht family.</text>
</comment>
<sequence>MSAEFLLTALIVCLAPGIGVIYTLSTALGGGARRGLLAALGCTLVTGLHLLAALAGLAALLHTSALAFQAVKFAGVAYLLWMAWTTLRGKGSLDVRADGSAVRTSALTIVWRGVLLNLLNPKLPIFFVAFLPQFIPAGAENTTALMVELGLGFVATTGAVMTGYALAAGAVRVWITGNATAMTWLRRAFAASFAALAVRLATERA</sequence>
<feature type="transmembrane region" description="Helical" evidence="7">
    <location>
        <begin position="151"/>
        <end position="175"/>
    </location>
</feature>
<accession>A0ABV9KMD0</accession>
<reference evidence="9" key="1">
    <citation type="journal article" date="2019" name="Int. J. Syst. Evol. Microbiol.">
        <title>The Global Catalogue of Microorganisms (GCM) 10K type strain sequencing project: providing services to taxonomists for standard genome sequencing and annotation.</title>
        <authorList>
            <consortium name="The Broad Institute Genomics Platform"/>
            <consortium name="The Broad Institute Genome Sequencing Center for Infectious Disease"/>
            <person name="Wu L."/>
            <person name="Ma J."/>
        </authorList>
    </citation>
    <scope>NUCLEOTIDE SEQUENCE [LARGE SCALE GENOMIC DNA]</scope>
    <source>
        <strain evidence="9">CGMCC 4.7283</strain>
    </source>
</reference>
<keyword evidence="3" id="KW-1003">Cell membrane</keyword>
<keyword evidence="6 7" id="KW-0472">Membrane</keyword>
<dbReference type="Pfam" id="PF01810">
    <property type="entry name" value="LysE"/>
    <property type="match status" value="1"/>
</dbReference>
<evidence type="ECO:0000256" key="4">
    <source>
        <dbReference type="ARBA" id="ARBA00022692"/>
    </source>
</evidence>
<evidence type="ECO:0000256" key="6">
    <source>
        <dbReference type="ARBA" id="ARBA00023136"/>
    </source>
</evidence>
<evidence type="ECO:0000256" key="7">
    <source>
        <dbReference type="SAM" id="Phobius"/>
    </source>
</evidence>
<keyword evidence="4 7" id="KW-0812">Transmembrane</keyword>
<feature type="transmembrane region" description="Helical" evidence="7">
    <location>
        <begin position="6"/>
        <end position="24"/>
    </location>
</feature>
<evidence type="ECO:0000256" key="2">
    <source>
        <dbReference type="ARBA" id="ARBA00007928"/>
    </source>
</evidence>
<keyword evidence="5 7" id="KW-1133">Transmembrane helix</keyword>
<dbReference type="Proteomes" id="UP001595973">
    <property type="component" value="Unassembled WGS sequence"/>
</dbReference>
<dbReference type="PANTHER" id="PTHR30086">
    <property type="entry name" value="ARGININE EXPORTER PROTEIN ARGO"/>
    <property type="match status" value="1"/>
</dbReference>
<dbReference type="PANTHER" id="PTHR30086:SF14">
    <property type="entry name" value="HOMOSERINE_HOMOSERINE LACTONE EFFLUX PROTEIN"/>
    <property type="match status" value="1"/>
</dbReference>
<proteinExistence type="inferred from homology"/>
<dbReference type="RefSeq" id="WP_380721416.1">
    <property type="nucleotide sequence ID" value="NZ_JBHSGI010000033.1"/>
</dbReference>
<name>A0ABV9KMD0_9RHOB</name>